<dbReference type="InterPro" id="IPR050587">
    <property type="entry name" value="GNT1/Glycosyltrans_8"/>
</dbReference>
<dbReference type="InterPro" id="IPR002495">
    <property type="entry name" value="Glyco_trans_8"/>
</dbReference>
<dbReference type="InterPro" id="IPR029044">
    <property type="entry name" value="Nucleotide-diphossugar_trans"/>
</dbReference>
<proteinExistence type="predicted"/>
<comment type="caution">
    <text evidence="1">The sequence shown here is derived from an EMBL/GenBank/DDBJ whole genome shotgun (WGS) entry which is preliminary data.</text>
</comment>
<accession>A0A0E9NCE3</accession>
<reference evidence="1 2" key="1">
    <citation type="journal article" date="2011" name="J. Gen. Appl. Microbiol.">
        <title>Draft genome sequencing of the enigmatic yeast Saitoella complicata.</title>
        <authorList>
            <person name="Nishida H."/>
            <person name="Hamamoto M."/>
            <person name="Sugiyama J."/>
        </authorList>
    </citation>
    <scope>NUCLEOTIDE SEQUENCE [LARGE SCALE GENOMIC DNA]</scope>
    <source>
        <strain evidence="1 2">NRRL Y-17804</strain>
    </source>
</reference>
<gene>
    <name evidence="1" type="ORF">G7K_1675-t1</name>
</gene>
<organism evidence="1 2">
    <name type="scientific">Saitoella complicata (strain BCRC 22490 / CBS 7301 / JCM 7358 / NBRC 10748 / NRRL Y-17804)</name>
    <dbReference type="NCBI Taxonomy" id="698492"/>
    <lineage>
        <taxon>Eukaryota</taxon>
        <taxon>Fungi</taxon>
        <taxon>Dikarya</taxon>
        <taxon>Ascomycota</taxon>
        <taxon>Taphrinomycotina</taxon>
        <taxon>Taphrinomycotina incertae sedis</taxon>
        <taxon>Saitoella</taxon>
    </lineage>
</organism>
<reference evidence="1 2" key="2">
    <citation type="journal article" date="2014" name="J. Gen. Appl. Microbiol.">
        <title>The early diverging ascomycetous budding yeast Saitoella complicata has three histone deacetylases belonging to the Clr6, Hos2, and Rpd3 lineages.</title>
        <authorList>
            <person name="Nishida H."/>
            <person name="Matsumoto T."/>
            <person name="Kondo S."/>
            <person name="Hamamoto M."/>
            <person name="Yoshikawa H."/>
        </authorList>
    </citation>
    <scope>NUCLEOTIDE SEQUENCE [LARGE SCALE GENOMIC DNA]</scope>
    <source>
        <strain evidence="1 2">NRRL Y-17804</strain>
    </source>
</reference>
<dbReference type="SUPFAM" id="SSF53448">
    <property type="entry name" value="Nucleotide-diphospho-sugar transferases"/>
    <property type="match status" value="1"/>
</dbReference>
<reference evidence="1 2" key="3">
    <citation type="journal article" date="2015" name="Genome Announc.">
        <title>Draft Genome Sequence of the Archiascomycetous Yeast Saitoella complicata.</title>
        <authorList>
            <person name="Yamauchi K."/>
            <person name="Kondo S."/>
            <person name="Hamamoto M."/>
            <person name="Takahashi Y."/>
            <person name="Ogura Y."/>
            <person name="Hayashi T."/>
            <person name="Nishida H."/>
        </authorList>
    </citation>
    <scope>NUCLEOTIDE SEQUENCE [LARGE SCALE GENOMIC DNA]</scope>
    <source>
        <strain evidence="1 2">NRRL Y-17804</strain>
    </source>
</reference>
<protein>
    <recommendedName>
        <fullName evidence="3">Glycosyltransferase family 8 protein</fullName>
    </recommendedName>
</protein>
<dbReference type="OMA" id="WRRTDQT"/>
<name>A0A0E9NCE3_SAICN</name>
<dbReference type="Proteomes" id="UP000033140">
    <property type="component" value="Unassembled WGS sequence"/>
</dbReference>
<dbReference type="STRING" id="698492.A0A0E9NCE3"/>
<dbReference type="Pfam" id="PF01501">
    <property type="entry name" value="Glyco_transf_8"/>
    <property type="match status" value="1"/>
</dbReference>
<dbReference type="Gene3D" id="3.90.550.10">
    <property type="entry name" value="Spore Coat Polysaccharide Biosynthesis Protein SpsA, Chain A"/>
    <property type="match status" value="1"/>
</dbReference>
<dbReference type="PANTHER" id="PTHR11183">
    <property type="entry name" value="GLYCOGENIN SUBFAMILY MEMBER"/>
    <property type="match status" value="1"/>
</dbReference>
<dbReference type="EMBL" id="BACD03000009">
    <property type="protein sequence ID" value="GAO47468.1"/>
    <property type="molecule type" value="Genomic_DNA"/>
</dbReference>
<evidence type="ECO:0008006" key="3">
    <source>
        <dbReference type="Google" id="ProtNLM"/>
    </source>
</evidence>
<sequence>MVVSSNYNDNDRRCMRRGCMLFPELEVREAGWDCPQSSVFAVAYFRSRGGVGQKTDIHPPRPPSPLLFDHPRSAVSPLAVDSSNPPKKAWACLLTGSPGYLSGFLTLHYSLRKHASKYPLIALLNPSDTLYPLFLSALQQRGIPHRDIEALRPVEDREFEGDPRFKECWTKLEMFGLYEFERVGFLDSDMLVLQNMDELFEIPLEPHQIAASAACVCNPRKRAHYPPTWIPENCAYSKQCYDPALAATAATDAIPPTFGLGALNSGLVILHPSPENYKRVTAPLSNPPLYRTFLFPDQDLLAHVFKGDWIPLPYVYNALKTLKGQHAEMWRDEEVKNLHFIIDKPWDDVDKKGEGKVLHGVWWGVDGERREWEKGVYGIESEE</sequence>
<evidence type="ECO:0000313" key="1">
    <source>
        <dbReference type="EMBL" id="GAO47468.1"/>
    </source>
</evidence>
<dbReference type="GO" id="GO:0016757">
    <property type="term" value="F:glycosyltransferase activity"/>
    <property type="evidence" value="ECO:0007669"/>
    <property type="project" value="InterPro"/>
</dbReference>
<dbReference type="AlphaFoldDB" id="A0A0E9NCE3"/>
<evidence type="ECO:0000313" key="2">
    <source>
        <dbReference type="Proteomes" id="UP000033140"/>
    </source>
</evidence>
<keyword evidence="2" id="KW-1185">Reference proteome</keyword>